<dbReference type="AlphaFoldDB" id="W3X9A1"/>
<dbReference type="GeneID" id="19269587"/>
<dbReference type="PANTHER" id="PTHR10622:SF10">
    <property type="entry name" value="HET DOMAIN-CONTAINING PROTEIN"/>
    <property type="match status" value="1"/>
</dbReference>
<dbReference type="Gene3D" id="2.90.10.30">
    <property type="match status" value="1"/>
</dbReference>
<keyword evidence="4" id="KW-1185">Reference proteome</keyword>
<accession>W3X9A1</accession>
<dbReference type="HOGENOM" id="CLU_532215_0_0_1"/>
<dbReference type="InterPro" id="IPR001480">
    <property type="entry name" value="Bulb-type_lectin_dom"/>
</dbReference>
<gene>
    <name evidence="3" type="ORF">PFICI_04574</name>
</gene>
<dbReference type="PROSITE" id="PS50927">
    <property type="entry name" value="BULB_LECTIN"/>
    <property type="match status" value="2"/>
</dbReference>
<dbReference type="Pfam" id="PF06985">
    <property type="entry name" value="HET"/>
    <property type="match status" value="1"/>
</dbReference>
<evidence type="ECO:0000256" key="1">
    <source>
        <dbReference type="SAM" id="Coils"/>
    </source>
</evidence>
<dbReference type="Proteomes" id="UP000030651">
    <property type="component" value="Unassembled WGS sequence"/>
</dbReference>
<dbReference type="InParanoid" id="W3X9A1"/>
<dbReference type="Gene3D" id="2.90.10.10">
    <property type="entry name" value="Bulb-type lectin domain"/>
    <property type="match status" value="2"/>
</dbReference>
<evidence type="ECO:0000313" key="3">
    <source>
        <dbReference type="EMBL" id="ETS82698.1"/>
    </source>
</evidence>
<proteinExistence type="predicted"/>
<evidence type="ECO:0000259" key="2">
    <source>
        <dbReference type="PROSITE" id="PS50927"/>
    </source>
</evidence>
<dbReference type="KEGG" id="pfy:PFICI_04574"/>
<feature type="domain" description="Bulb-type lectin" evidence="2">
    <location>
        <begin position="393"/>
        <end position="507"/>
    </location>
</feature>
<dbReference type="SUPFAM" id="SSF51110">
    <property type="entry name" value="alpha-D-mannose-specific plant lectins"/>
    <property type="match status" value="2"/>
</dbReference>
<protein>
    <recommendedName>
        <fullName evidence="2">Bulb-type lectin domain-containing protein</fullName>
    </recommendedName>
</protein>
<evidence type="ECO:0000313" key="4">
    <source>
        <dbReference type="Proteomes" id="UP000030651"/>
    </source>
</evidence>
<dbReference type="CDD" id="cd00028">
    <property type="entry name" value="B_lectin"/>
    <property type="match status" value="2"/>
</dbReference>
<dbReference type="eggNOG" id="ENOG502S3Q7">
    <property type="taxonomic scope" value="Eukaryota"/>
</dbReference>
<dbReference type="STRING" id="1229662.W3X9A1"/>
<dbReference type="EMBL" id="KI912111">
    <property type="protein sequence ID" value="ETS82698.1"/>
    <property type="molecule type" value="Genomic_DNA"/>
</dbReference>
<reference evidence="4" key="1">
    <citation type="journal article" date="2015" name="BMC Genomics">
        <title>Genomic and transcriptomic analysis of the endophytic fungus Pestalotiopsis fici reveals its lifestyle and high potential for synthesis of natural products.</title>
        <authorList>
            <person name="Wang X."/>
            <person name="Zhang X."/>
            <person name="Liu L."/>
            <person name="Xiang M."/>
            <person name="Wang W."/>
            <person name="Sun X."/>
            <person name="Che Y."/>
            <person name="Guo L."/>
            <person name="Liu G."/>
            <person name="Guo L."/>
            <person name="Wang C."/>
            <person name="Yin W.B."/>
            <person name="Stadler M."/>
            <person name="Zhang X."/>
            <person name="Liu X."/>
        </authorList>
    </citation>
    <scope>NUCLEOTIDE SEQUENCE [LARGE SCALE GENOMIC DNA]</scope>
    <source>
        <strain evidence="4">W106-1 / CGMCC3.15140</strain>
    </source>
</reference>
<dbReference type="PANTHER" id="PTHR10622">
    <property type="entry name" value="HET DOMAIN-CONTAINING PROTEIN"/>
    <property type="match status" value="1"/>
</dbReference>
<dbReference type="InterPro" id="IPR036426">
    <property type="entry name" value="Bulb-type_lectin_dom_sf"/>
</dbReference>
<sequence length="512" mass="58763">MRFLTLEDGNLRLTSYYGDFPPYAILSHTWGTNEEEVTFKDLWDGSAQKKKGYRKIEFCARQAAADGLSHFWIDTCCIDKSNSTELSEALNSMFRWYRDAAKCYVYMSDVTIGDNSADDSVESEEPREELAQSAWEPAFRQSRWFTRSWTLQELLAPKSVEFFTSDGHRLGDKQSLDDEIQEVTDIAAAALRGGDLMSFTVEERMSWASRRQATRDEDHAYALLGIFDVYMPPIYGEGRRHALRRLRKEIEEYEREEARYTSSDKKPEQRSQLKVHDQLDSNEMLISPNGRFTFENQDDGNFVLYDMHQGRLPLWASDTCGAGGNRTIVMQDDGNLVQMFVWNRWPIWSTETGGRGNGSSVLVLQDDGNAVILSDGQQIWQTDTKQRSIVEETKPLRAGESLEQAHALYSENKRFCLVMQEDCNLVLYDRHENHRVMWASNTVRELVKLPLLQLGTDGILVISDRGYEQWKSDNTGEGNENSILVVQDDGNVVIYTGDDRQEAIWDTGTWLD</sequence>
<organism evidence="3 4">
    <name type="scientific">Pestalotiopsis fici (strain W106-1 / CGMCC3.15140)</name>
    <dbReference type="NCBI Taxonomy" id="1229662"/>
    <lineage>
        <taxon>Eukaryota</taxon>
        <taxon>Fungi</taxon>
        <taxon>Dikarya</taxon>
        <taxon>Ascomycota</taxon>
        <taxon>Pezizomycotina</taxon>
        <taxon>Sordariomycetes</taxon>
        <taxon>Xylariomycetidae</taxon>
        <taxon>Amphisphaeriales</taxon>
        <taxon>Sporocadaceae</taxon>
        <taxon>Pestalotiopsis</taxon>
    </lineage>
</organism>
<dbReference type="OrthoDB" id="674604at2759"/>
<dbReference type="RefSeq" id="XP_007831346.1">
    <property type="nucleotide sequence ID" value="XM_007833155.1"/>
</dbReference>
<feature type="coiled-coil region" evidence="1">
    <location>
        <begin position="236"/>
        <end position="263"/>
    </location>
</feature>
<dbReference type="SMART" id="SM00108">
    <property type="entry name" value="B_lectin"/>
    <property type="match status" value="2"/>
</dbReference>
<feature type="domain" description="Bulb-type lectin" evidence="2">
    <location>
        <begin position="270"/>
        <end position="385"/>
    </location>
</feature>
<name>W3X9A1_PESFW</name>
<keyword evidence="1" id="KW-0175">Coiled coil</keyword>
<dbReference type="InterPro" id="IPR010730">
    <property type="entry name" value="HET"/>
</dbReference>